<organism evidence="3 4">
    <name type="scientific">Magnaporthiopsis poae (strain ATCC 64411 / 73-15)</name>
    <name type="common">Kentucky bluegrass fungus</name>
    <name type="synonym">Magnaporthe poae</name>
    <dbReference type="NCBI Taxonomy" id="644358"/>
    <lineage>
        <taxon>Eukaryota</taxon>
        <taxon>Fungi</taxon>
        <taxon>Dikarya</taxon>
        <taxon>Ascomycota</taxon>
        <taxon>Pezizomycotina</taxon>
        <taxon>Sordariomycetes</taxon>
        <taxon>Sordariomycetidae</taxon>
        <taxon>Magnaporthales</taxon>
        <taxon>Magnaporthaceae</taxon>
        <taxon>Magnaporthiopsis</taxon>
    </lineage>
</organism>
<dbReference type="VEuPathDB" id="FungiDB:MAPG_06537"/>
<name>A0A0C4E2A6_MAGP6</name>
<feature type="compositionally biased region" description="Polar residues" evidence="1">
    <location>
        <begin position="85"/>
        <end position="109"/>
    </location>
</feature>
<gene>
    <name evidence="2" type="ORF">MAPG_06537</name>
</gene>
<reference evidence="4" key="1">
    <citation type="submission" date="2010-05" db="EMBL/GenBank/DDBJ databases">
        <title>The genome sequence of Magnaporthe poae strain ATCC 64411.</title>
        <authorList>
            <person name="Ma L.-J."/>
            <person name="Dead R."/>
            <person name="Young S."/>
            <person name="Zeng Q."/>
            <person name="Koehrsen M."/>
            <person name="Alvarado L."/>
            <person name="Berlin A."/>
            <person name="Chapman S.B."/>
            <person name="Chen Z."/>
            <person name="Freedman E."/>
            <person name="Gellesch M."/>
            <person name="Goldberg J."/>
            <person name="Griggs A."/>
            <person name="Gujja S."/>
            <person name="Heilman E.R."/>
            <person name="Heiman D."/>
            <person name="Hepburn T."/>
            <person name="Howarth C."/>
            <person name="Jen D."/>
            <person name="Larson L."/>
            <person name="Mehta T."/>
            <person name="Neiman D."/>
            <person name="Pearson M."/>
            <person name="Roberts A."/>
            <person name="Saif S."/>
            <person name="Shea T."/>
            <person name="Shenoy N."/>
            <person name="Sisk P."/>
            <person name="Stolte C."/>
            <person name="Sykes S."/>
            <person name="Walk T."/>
            <person name="White J."/>
            <person name="Yandava C."/>
            <person name="Haas B."/>
            <person name="Nusbaum C."/>
            <person name="Birren B."/>
        </authorList>
    </citation>
    <scope>NUCLEOTIDE SEQUENCE [LARGE SCALE GENOMIC DNA]</scope>
    <source>
        <strain evidence="4">ATCC 64411 / 73-15</strain>
    </source>
</reference>
<proteinExistence type="predicted"/>
<dbReference type="EMBL" id="GL876970">
    <property type="protein sequence ID" value="KLU87538.1"/>
    <property type="molecule type" value="Genomic_DNA"/>
</dbReference>
<dbReference type="OrthoDB" id="5337545at2759"/>
<reference evidence="3" key="5">
    <citation type="submission" date="2015-06" db="UniProtKB">
        <authorList>
            <consortium name="EnsemblFungi"/>
        </authorList>
    </citation>
    <scope>IDENTIFICATION</scope>
    <source>
        <strain evidence="3">ATCC 64411</strain>
    </source>
</reference>
<dbReference type="Proteomes" id="UP000011715">
    <property type="component" value="Unassembled WGS sequence"/>
</dbReference>
<sequence>MSGYPPHPGPGKGKEKATAATGEGGGKNDGASETGAETPSNDFSSRLANSASYLTRSLLTHRPDSADLAWLSSAAGNKAEAVGSQPFSNNGESSSASAQPGAATASSNGAFRSAEAEAHAAQSEAEFAAFLDGTSVSLPSVQSNFDEAWSMAHGSDQIRQGAVSTVATDSIADQEARDGLEVVDLLGRPEIEPDLVLEKNMSATEAAALRSALFGSGPGGPVSSVEWDNMLNFIPDFARPDPDAVPGSANAVKSAESQTALGLPHGPEAGKVWLDQWMGVLTSYNEEVWGDLGSLVQQAKEEVRQLENLRPGEAPPGSKAVQRLQQILGHIRGQ</sequence>
<reference evidence="2" key="3">
    <citation type="submission" date="2011-03" db="EMBL/GenBank/DDBJ databases">
        <title>Annotation of Magnaporthe poae ATCC 64411.</title>
        <authorList>
            <person name="Ma L.-J."/>
            <person name="Dead R."/>
            <person name="Young S.K."/>
            <person name="Zeng Q."/>
            <person name="Gargeya S."/>
            <person name="Fitzgerald M."/>
            <person name="Haas B."/>
            <person name="Abouelleil A."/>
            <person name="Alvarado L."/>
            <person name="Arachchi H.M."/>
            <person name="Berlin A."/>
            <person name="Brown A."/>
            <person name="Chapman S.B."/>
            <person name="Chen Z."/>
            <person name="Dunbar C."/>
            <person name="Freedman E."/>
            <person name="Gearin G."/>
            <person name="Gellesch M."/>
            <person name="Goldberg J."/>
            <person name="Griggs A."/>
            <person name="Gujja S."/>
            <person name="Heiman D."/>
            <person name="Howarth C."/>
            <person name="Larson L."/>
            <person name="Lui A."/>
            <person name="MacDonald P.J.P."/>
            <person name="Mehta T."/>
            <person name="Montmayeur A."/>
            <person name="Murphy C."/>
            <person name="Neiman D."/>
            <person name="Pearson M."/>
            <person name="Priest M."/>
            <person name="Roberts A."/>
            <person name="Saif S."/>
            <person name="Shea T."/>
            <person name="Shenoy N."/>
            <person name="Sisk P."/>
            <person name="Stolte C."/>
            <person name="Sykes S."/>
            <person name="Yandava C."/>
            <person name="Wortman J."/>
            <person name="Nusbaum C."/>
            <person name="Birren B."/>
        </authorList>
    </citation>
    <scope>NUCLEOTIDE SEQUENCE</scope>
    <source>
        <strain evidence="2">ATCC 64411</strain>
    </source>
</reference>
<evidence type="ECO:0000313" key="4">
    <source>
        <dbReference type="Proteomes" id="UP000011715"/>
    </source>
</evidence>
<dbReference type="OMA" id="PIAWDHA"/>
<reference evidence="2" key="2">
    <citation type="submission" date="2010-05" db="EMBL/GenBank/DDBJ databases">
        <title>The Genome Sequence of Magnaporthe poae strain ATCC 64411.</title>
        <authorList>
            <consortium name="The Broad Institute Genome Sequencing Platform"/>
            <consortium name="Broad Institute Genome Sequencing Center for Infectious Disease"/>
            <person name="Ma L.-J."/>
            <person name="Dead R."/>
            <person name="Young S."/>
            <person name="Zeng Q."/>
            <person name="Koehrsen M."/>
            <person name="Alvarado L."/>
            <person name="Berlin A."/>
            <person name="Chapman S.B."/>
            <person name="Chen Z."/>
            <person name="Freedman E."/>
            <person name="Gellesch M."/>
            <person name="Goldberg J."/>
            <person name="Griggs A."/>
            <person name="Gujja S."/>
            <person name="Heilman E.R."/>
            <person name="Heiman D."/>
            <person name="Hepburn T."/>
            <person name="Howarth C."/>
            <person name="Jen D."/>
            <person name="Larson L."/>
            <person name="Mehta T."/>
            <person name="Neiman D."/>
            <person name="Pearson M."/>
            <person name="Roberts A."/>
            <person name="Saif S."/>
            <person name="Shea T."/>
            <person name="Shenoy N."/>
            <person name="Sisk P."/>
            <person name="Stolte C."/>
            <person name="Sykes S."/>
            <person name="Walk T."/>
            <person name="White J."/>
            <person name="Yandava C."/>
            <person name="Haas B."/>
            <person name="Nusbaum C."/>
            <person name="Birren B."/>
        </authorList>
    </citation>
    <scope>NUCLEOTIDE SEQUENCE</scope>
    <source>
        <strain evidence="2">ATCC 64411</strain>
    </source>
</reference>
<dbReference type="eggNOG" id="ENOG502T2AW">
    <property type="taxonomic scope" value="Eukaryota"/>
</dbReference>
<accession>A0A0C4E2A6</accession>
<dbReference type="STRING" id="644358.A0A0C4E2A6"/>
<dbReference type="AlphaFoldDB" id="A0A0C4E2A6"/>
<feature type="compositionally biased region" description="Polar residues" evidence="1">
    <location>
        <begin position="35"/>
        <end position="45"/>
    </location>
</feature>
<feature type="region of interest" description="Disordered" evidence="1">
    <location>
        <begin position="81"/>
        <end position="117"/>
    </location>
</feature>
<keyword evidence="4" id="KW-1185">Reference proteome</keyword>
<feature type="region of interest" description="Disordered" evidence="1">
    <location>
        <begin position="1"/>
        <end position="45"/>
    </location>
</feature>
<evidence type="ECO:0000313" key="2">
    <source>
        <dbReference type="EMBL" id="KLU87538.1"/>
    </source>
</evidence>
<evidence type="ECO:0000313" key="3">
    <source>
        <dbReference type="EnsemblFungi" id="MAPG_06537T0"/>
    </source>
</evidence>
<dbReference type="EnsemblFungi" id="MAPG_06537T0">
    <property type="protein sequence ID" value="MAPG_06537T0"/>
    <property type="gene ID" value="MAPG_06537"/>
</dbReference>
<evidence type="ECO:0000256" key="1">
    <source>
        <dbReference type="SAM" id="MobiDB-lite"/>
    </source>
</evidence>
<reference evidence="3" key="4">
    <citation type="journal article" date="2015" name="G3 (Bethesda)">
        <title>Genome sequences of three phytopathogenic species of the Magnaporthaceae family of fungi.</title>
        <authorList>
            <person name="Okagaki L.H."/>
            <person name="Nunes C.C."/>
            <person name="Sailsbery J."/>
            <person name="Clay B."/>
            <person name="Brown D."/>
            <person name="John T."/>
            <person name="Oh Y."/>
            <person name="Young N."/>
            <person name="Fitzgerald M."/>
            <person name="Haas B.J."/>
            <person name="Zeng Q."/>
            <person name="Young S."/>
            <person name="Adiconis X."/>
            <person name="Fan L."/>
            <person name="Levin J.Z."/>
            <person name="Mitchell T.K."/>
            <person name="Okubara P.A."/>
            <person name="Farman M.L."/>
            <person name="Kohn L.M."/>
            <person name="Birren B."/>
            <person name="Ma L.-J."/>
            <person name="Dean R.A."/>
        </authorList>
    </citation>
    <scope>NUCLEOTIDE SEQUENCE</scope>
    <source>
        <strain evidence="3">ATCC 64411 / 73-15</strain>
    </source>
</reference>
<protein>
    <submittedName>
        <fullName evidence="2 3">Uncharacterized protein</fullName>
    </submittedName>
</protein>
<dbReference type="EMBL" id="ADBL01001587">
    <property type="status" value="NOT_ANNOTATED_CDS"/>
    <property type="molecule type" value="Genomic_DNA"/>
</dbReference>